<dbReference type="PANTHER" id="PTHR43756">
    <property type="entry name" value="CHOLINE MONOOXYGENASE, CHLOROPLASTIC"/>
    <property type="match status" value="1"/>
</dbReference>
<name>A0A2T2XE02_9FIRM</name>
<proteinExistence type="predicted"/>
<evidence type="ECO:0000256" key="2">
    <source>
        <dbReference type="ARBA" id="ARBA00022714"/>
    </source>
</evidence>
<evidence type="ECO:0000256" key="3">
    <source>
        <dbReference type="ARBA" id="ARBA00022723"/>
    </source>
</evidence>
<dbReference type="InterPro" id="IPR017941">
    <property type="entry name" value="Rieske_2Fe-2S"/>
</dbReference>
<comment type="caution">
    <text evidence="8">The sequence shown here is derived from an EMBL/GenBank/DDBJ whole genome shotgun (WGS) entry which is preliminary data.</text>
</comment>
<dbReference type="GO" id="GO:0005506">
    <property type="term" value="F:iron ion binding"/>
    <property type="evidence" value="ECO:0007669"/>
    <property type="project" value="InterPro"/>
</dbReference>
<evidence type="ECO:0000256" key="1">
    <source>
        <dbReference type="ARBA" id="ARBA00001962"/>
    </source>
</evidence>
<organism evidence="8 9">
    <name type="scientific">Sulfobacillus benefaciens</name>
    <dbReference type="NCBI Taxonomy" id="453960"/>
    <lineage>
        <taxon>Bacteria</taxon>
        <taxon>Bacillati</taxon>
        <taxon>Bacillota</taxon>
        <taxon>Clostridia</taxon>
        <taxon>Eubacteriales</taxon>
        <taxon>Clostridiales Family XVII. Incertae Sedis</taxon>
        <taxon>Sulfobacillus</taxon>
    </lineage>
</organism>
<keyword evidence="4" id="KW-0560">Oxidoreductase</keyword>
<dbReference type="PANTHER" id="PTHR43756:SF5">
    <property type="entry name" value="CHOLINE MONOOXYGENASE, CHLOROPLASTIC"/>
    <property type="match status" value="1"/>
</dbReference>
<sequence>MKLIDRNNLAEKATRTFPGAAYYSDEQFQRELERIWFKKWLCAGRLEEVPKVGDYIVRQIGDESLLFVRGQDGDVHGFYNTCRHRGSRMCLSASGHLRGGTVTCPYHSWKYSMDDGHLLSAPNFPDNLEGFDRTQFPLMSFKTKVWQGFIWCSLDTEESAEDEISQLPAELGYYEKYHLAELKPGKVLTYEVNANWKLIMENSVECYHCTTIHPQLSRATPPDNAWWWNDEAPSESDFLDVGGMTLAENFERASLTGIATRPQFAEITDDDARAVYYFSVLPHTLFGLAADYVFCFSLWPVSAQKTKVLAYWLADPDLLNQDGILDDAFEFWDITNKQDWTAIELAQQGVKSRAFAGGGVIGLDDWLVGKFVEYIKKSLSE</sequence>
<evidence type="ECO:0000256" key="4">
    <source>
        <dbReference type="ARBA" id="ARBA00023002"/>
    </source>
</evidence>
<protein>
    <recommendedName>
        <fullName evidence="7">Rieske domain-containing protein</fullName>
    </recommendedName>
</protein>
<keyword evidence="5" id="KW-0408">Iron</keyword>
<dbReference type="Pfam" id="PF00848">
    <property type="entry name" value="Ring_hydroxyl_A"/>
    <property type="match status" value="1"/>
</dbReference>
<dbReference type="PRINTS" id="PR00090">
    <property type="entry name" value="RNGDIOXGNASE"/>
</dbReference>
<dbReference type="Gene3D" id="2.102.10.10">
    <property type="entry name" value="Rieske [2Fe-2S] iron-sulphur domain"/>
    <property type="match status" value="1"/>
</dbReference>
<dbReference type="InterPro" id="IPR001663">
    <property type="entry name" value="Rng_hydr_dOase-A"/>
</dbReference>
<evidence type="ECO:0000313" key="8">
    <source>
        <dbReference type="EMBL" id="PSR32687.1"/>
    </source>
</evidence>
<dbReference type="Pfam" id="PF00355">
    <property type="entry name" value="Rieske"/>
    <property type="match status" value="1"/>
</dbReference>
<keyword evidence="3" id="KW-0479">Metal-binding</keyword>
<accession>A0A2T2XE02</accession>
<dbReference type="InterPro" id="IPR015879">
    <property type="entry name" value="Ring_hydroxy_dOase_asu_C_dom"/>
</dbReference>
<evidence type="ECO:0000256" key="6">
    <source>
        <dbReference type="ARBA" id="ARBA00023014"/>
    </source>
</evidence>
<keyword evidence="6" id="KW-0411">Iron-sulfur</keyword>
<comment type="cofactor">
    <cofactor evidence="1">
        <name>Fe cation</name>
        <dbReference type="ChEBI" id="CHEBI:24875"/>
    </cofactor>
</comment>
<dbReference type="Gene3D" id="3.90.380.10">
    <property type="entry name" value="Naphthalene 1,2-dioxygenase Alpha Subunit, Chain A, domain 1"/>
    <property type="match status" value="1"/>
</dbReference>
<dbReference type="Proteomes" id="UP000242972">
    <property type="component" value="Unassembled WGS sequence"/>
</dbReference>
<dbReference type="GO" id="GO:0051537">
    <property type="term" value="F:2 iron, 2 sulfur cluster binding"/>
    <property type="evidence" value="ECO:0007669"/>
    <property type="project" value="UniProtKB-KW"/>
</dbReference>
<evidence type="ECO:0000256" key="5">
    <source>
        <dbReference type="ARBA" id="ARBA00023004"/>
    </source>
</evidence>
<dbReference type="GO" id="GO:0016705">
    <property type="term" value="F:oxidoreductase activity, acting on paired donors, with incorporation or reduction of molecular oxygen"/>
    <property type="evidence" value="ECO:0007669"/>
    <property type="project" value="UniProtKB-ARBA"/>
</dbReference>
<gene>
    <name evidence="8" type="ORF">C7B46_13075</name>
</gene>
<dbReference type="CDD" id="cd03469">
    <property type="entry name" value="Rieske_RO_Alpha_N"/>
    <property type="match status" value="1"/>
</dbReference>
<feature type="domain" description="Rieske" evidence="7">
    <location>
        <begin position="40"/>
        <end position="152"/>
    </location>
</feature>
<dbReference type="SUPFAM" id="SSF50022">
    <property type="entry name" value="ISP domain"/>
    <property type="match status" value="1"/>
</dbReference>
<keyword evidence="2" id="KW-0001">2Fe-2S</keyword>
<dbReference type="AlphaFoldDB" id="A0A2T2XE02"/>
<reference evidence="8 9" key="1">
    <citation type="journal article" date="2014" name="BMC Genomics">
        <title>Comparison of environmental and isolate Sulfobacillus genomes reveals diverse carbon, sulfur, nitrogen, and hydrogen metabolisms.</title>
        <authorList>
            <person name="Justice N.B."/>
            <person name="Norman A."/>
            <person name="Brown C.T."/>
            <person name="Singh A."/>
            <person name="Thomas B.C."/>
            <person name="Banfield J.F."/>
        </authorList>
    </citation>
    <scope>NUCLEOTIDE SEQUENCE [LARGE SCALE GENOMIC DNA]</scope>
    <source>
        <strain evidence="8">AMDSBA4</strain>
    </source>
</reference>
<dbReference type="PROSITE" id="PS51296">
    <property type="entry name" value="RIESKE"/>
    <property type="match status" value="1"/>
</dbReference>
<evidence type="ECO:0000259" key="7">
    <source>
        <dbReference type="PROSITE" id="PS51296"/>
    </source>
</evidence>
<dbReference type="SUPFAM" id="SSF55961">
    <property type="entry name" value="Bet v1-like"/>
    <property type="match status" value="1"/>
</dbReference>
<dbReference type="GO" id="GO:0004497">
    <property type="term" value="F:monooxygenase activity"/>
    <property type="evidence" value="ECO:0007669"/>
    <property type="project" value="UniProtKB-ARBA"/>
</dbReference>
<dbReference type="EMBL" id="PXYW01000033">
    <property type="protein sequence ID" value="PSR32687.1"/>
    <property type="molecule type" value="Genomic_DNA"/>
</dbReference>
<dbReference type="InterPro" id="IPR036922">
    <property type="entry name" value="Rieske_2Fe-2S_sf"/>
</dbReference>
<evidence type="ECO:0000313" key="9">
    <source>
        <dbReference type="Proteomes" id="UP000242972"/>
    </source>
</evidence>